<accession>R0GSZ1</accession>
<protein>
    <recommendedName>
        <fullName evidence="1">Aconitase A/isopropylmalate dehydratase small subunit swivel domain-containing protein</fullName>
    </recommendedName>
</protein>
<proteinExistence type="predicted"/>
<evidence type="ECO:0000259" key="1">
    <source>
        <dbReference type="Pfam" id="PF00694"/>
    </source>
</evidence>
<dbReference type="InterPro" id="IPR006249">
    <property type="entry name" value="Aconitase/IRP2"/>
</dbReference>
<keyword evidence="3" id="KW-1185">Reference proteome</keyword>
<dbReference type="Proteomes" id="UP000029121">
    <property type="component" value="Unassembled WGS sequence"/>
</dbReference>
<sequence>MYRYSSSGVQFASSISKSSTASAPTLFISRLHNSKYPSVRIISAFRLFRVCSAAIRWSNGTNWKFPGVKAIIAKSFDRVHRSNLASMGIVPLCFKFGEDAETLELCG</sequence>
<dbReference type="STRING" id="81985.R0GSZ1"/>
<dbReference type="EMBL" id="KB870812">
    <property type="protein sequence ID" value="EOA14323.1"/>
    <property type="molecule type" value="Genomic_DNA"/>
</dbReference>
<dbReference type="InterPro" id="IPR015928">
    <property type="entry name" value="Aconitase/3IPM_dehydase_swvl"/>
</dbReference>
<dbReference type="PANTHER" id="PTHR11670">
    <property type="entry name" value="ACONITASE/IRON-RESPONSIVE ELEMENT FAMILY MEMBER"/>
    <property type="match status" value="1"/>
</dbReference>
<organism evidence="2 3">
    <name type="scientific">Capsella rubella</name>
    <dbReference type="NCBI Taxonomy" id="81985"/>
    <lineage>
        <taxon>Eukaryota</taxon>
        <taxon>Viridiplantae</taxon>
        <taxon>Streptophyta</taxon>
        <taxon>Embryophyta</taxon>
        <taxon>Tracheophyta</taxon>
        <taxon>Spermatophyta</taxon>
        <taxon>Magnoliopsida</taxon>
        <taxon>eudicotyledons</taxon>
        <taxon>Gunneridae</taxon>
        <taxon>Pentapetalae</taxon>
        <taxon>rosids</taxon>
        <taxon>malvids</taxon>
        <taxon>Brassicales</taxon>
        <taxon>Brassicaceae</taxon>
        <taxon>Camelineae</taxon>
        <taxon>Capsella</taxon>
    </lineage>
</organism>
<dbReference type="GO" id="GO:0043436">
    <property type="term" value="P:oxoacid metabolic process"/>
    <property type="evidence" value="ECO:0007669"/>
    <property type="project" value="UniProtKB-ARBA"/>
</dbReference>
<dbReference type="Gene3D" id="3.20.19.10">
    <property type="entry name" value="Aconitase, domain 4"/>
    <property type="match status" value="1"/>
</dbReference>
<feature type="domain" description="Aconitase A/isopropylmalate dehydratase small subunit swivel" evidence="1">
    <location>
        <begin position="64"/>
        <end position="95"/>
    </location>
</feature>
<dbReference type="GO" id="GO:0016836">
    <property type="term" value="F:hydro-lyase activity"/>
    <property type="evidence" value="ECO:0007669"/>
    <property type="project" value="UniProtKB-ARBA"/>
</dbReference>
<gene>
    <name evidence="2" type="ORF">CARUB_v10027499mg</name>
</gene>
<evidence type="ECO:0000313" key="3">
    <source>
        <dbReference type="Proteomes" id="UP000029121"/>
    </source>
</evidence>
<reference evidence="3" key="1">
    <citation type="journal article" date="2013" name="Nat. Genet.">
        <title>The Capsella rubella genome and the genomic consequences of rapid mating system evolution.</title>
        <authorList>
            <person name="Slotte T."/>
            <person name="Hazzouri K.M."/>
            <person name="Agren J.A."/>
            <person name="Koenig D."/>
            <person name="Maumus F."/>
            <person name="Guo Y.L."/>
            <person name="Steige K."/>
            <person name="Platts A.E."/>
            <person name="Escobar J.S."/>
            <person name="Newman L.K."/>
            <person name="Wang W."/>
            <person name="Mandakova T."/>
            <person name="Vello E."/>
            <person name="Smith L.M."/>
            <person name="Henz S.R."/>
            <person name="Steffen J."/>
            <person name="Takuno S."/>
            <person name="Brandvain Y."/>
            <person name="Coop G."/>
            <person name="Andolfatto P."/>
            <person name="Hu T.T."/>
            <person name="Blanchette M."/>
            <person name="Clark R.M."/>
            <person name="Quesneville H."/>
            <person name="Nordborg M."/>
            <person name="Gaut B.S."/>
            <person name="Lysak M.A."/>
            <person name="Jenkins J."/>
            <person name="Grimwood J."/>
            <person name="Chapman J."/>
            <person name="Prochnik S."/>
            <person name="Shu S."/>
            <person name="Rokhsar D."/>
            <person name="Schmutz J."/>
            <person name="Weigel D."/>
            <person name="Wright S.I."/>
        </authorList>
    </citation>
    <scope>NUCLEOTIDE SEQUENCE [LARGE SCALE GENOMIC DNA]</scope>
    <source>
        <strain evidence="3">cv. Monte Gargano</strain>
    </source>
</reference>
<dbReference type="SUPFAM" id="SSF52016">
    <property type="entry name" value="LeuD/IlvD-like"/>
    <property type="match status" value="1"/>
</dbReference>
<dbReference type="Pfam" id="PF00694">
    <property type="entry name" value="Aconitase_C"/>
    <property type="match status" value="1"/>
</dbReference>
<name>R0GSZ1_9BRAS</name>
<evidence type="ECO:0000313" key="2">
    <source>
        <dbReference type="EMBL" id="EOA14323.1"/>
    </source>
</evidence>
<dbReference type="AlphaFoldDB" id="R0GSZ1"/>
<dbReference type="eggNOG" id="KOG0452">
    <property type="taxonomic scope" value="Eukaryota"/>
</dbReference>
<dbReference type="InterPro" id="IPR000573">
    <property type="entry name" value="AconitaseA/IPMdHydase_ssu_swvl"/>
</dbReference>